<dbReference type="Proteomes" id="UP000215914">
    <property type="component" value="Chromosome 1"/>
</dbReference>
<keyword evidence="4" id="KW-1185">Reference proteome</keyword>
<reference evidence="2 4" key="1">
    <citation type="journal article" date="2017" name="Nature">
        <title>The sunflower genome provides insights into oil metabolism, flowering and Asterid evolution.</title>
        <authorList>
            <person name="Badouin H."/>
            <person name="Gouzy J."/>
            <person name="Grassa C.J."/>
            <person name="Murat F."/>
            <person name="Staton S.E."/>
            <person name="Cottret L."/>
            <person name="Lelandais-Briere C."/>
            <person name="Owens G.L."/>
            <person name="Carrere S."/>
            <person name="Mayjonade B."/>
            <person name="Legrand L."/>
            <person name="Gill N."/>
            <person name="Kane N.C."/>
            <person name="Bowers J.E."/>
            <person name="Hubner S."/>
            <person name="Bellec A."/>
            <person name="Berard A."/>
            <person name="Berges H."/>
            <person name="Blanchet N."/>
            <person name="Boniface M.C."/>
            <person name="Brunel D."/>
            <person name="Catrice O."/>
            <person name="Chaidir N."/>
            <person name="Claudel C."/>
            <person name="Donnadieu C."/>
            <person name="Faraut T."/>
            <person name="Fievet G."/>
            <person name="Helmstetter N."/>
            <person name="King M."/>
            <person name="Knapp S.J."/>
            <person name="Lai Z."/>
            <person name="Le Paslier M.C."/>
            <person name="Lippi Y."/>
            <person name="Lorenzon L."/>
            <person name="Mandel J.R."/>
            <person name="Marage G."/>
            <person name="Marchand G."/>
            <person name="Marquand E."/>
            <person name="Bret-Mestries E."/>
            <person name="Morien E."/>
            <person name="Nambeesan S."/>
            <person name="Nguyen T."/>
            <person name="Pegot-Espagnet P."/>
            <person name="Pouilly N."/>
            <person name="Raftis F."/>
            <person name="Sallet E."/>
            <person name="Schiex T."/>
            <person name="Thomas J."/>
            <person name="Vandecasteele C."/>
            <person name="Vares D."/>
            <person name="Vear F."/>
            <person name="Vautrin S."/>
            <person name="Crespi M."/>
            <person name="Mangin B."/>
            <person name="Burke J.M."/>
            <person name="Salse J."/>
            <person name="Munos S."/>
            <person name="Vincourt P."/>
            <person name="Rieseberg L.H."/>
            <person name="Langlade N.B."/>
        </authorList>
    </citation>
    <scope>NUCLEOTIDE SEQUENCE [LARGE SCALE GENOMIC DNA]</scope>
    <source>
        <strain evidence="4">cv. SF193</strain>
        <tissue evidence="2">Leaves</tissue>
    </source>
</reference>
<gene>
    <name evidence="3" type="ORF">HannXRQ_Chr01g0004601</name>
    <name evidence="2" type="ORF">HanXRQr2_Chr06g0268661</name>
</gene>
<reference evidence="3" key="2">
    <citation type="submission" date="2017-02" db="EMBL/GenBank/DDBJ databases">
        <title>Sunflower complete genome.</title>
        <authorList>
            <person name="Langlade N."/>
            <person name="Munos S."/>
        </authorList>
    </citation>
    <scope>NUCLEOTIDE SEQUENCE [LARGE SCALE GENOMIC DNA]</scope>
    <source>
        <tissue evidence="3">Leaves</tissue>
    </source>
</reference>
<evidence type="ECO:0000313" key="3">
    <source>
        <dbReference type="EMBL" id="OTG36163.1"/>
    </source>
</evidence>
<evidence type="ECO:0000256" key="1">
    <source>
        <dbReference type="SAM" id="Phobius"/>
    </source>
</evidence>
<evidence type="ECO:0000313" key="2">
    <source>
        <dbReference type="EMBL" id="KAF5803210.1"/>
    </source>
</evidence>
<evidence type="ECO:0000313" key="4">
    <source>
        <dbReference type="Proteomes" id="UP000215914"/>
    </source>
</evidence>
<organism evidence="3 4">
    <name type="scientific">Helianthus annuus</name>
    <name type="common">Common sunflower</name>
    <dbReference type="NCBI Taxonomy" id="4232"/>
    <lineage>
        <taxon>Eukaryota</taxon>
        <taxon>Viridiplantae</taxon>
        <taxon>Streptophyta</taxon>
        <taxon>Embryophyta</taxon>
        <taxon>Tracheophyta</taxon>
        <taxon>Spermatophyta</taxon>
        <taxon>Magnoliopsida</taxon>
        <taxon>eudicotyledons</taxon>
        <taxon>Gunneridae</taxon>
        <taxon>Pentapetalae</taxon>
        <taxon>asterids</taxon>
        <taxon>campanulids</taxon>
        <taxon>Asterales</taxon>
        <taxon>Asteraceae</taxon>
        <taxon>Asteroideae</taxon>
        <taxon>Heliantheae alliance</taxon>
        <taxon>Heliantheae</taxon>
        <taxon>Helianthus</taxon>
    </lineage>
</organism>
<dbReference type="EMBL" id="CM007890">
    <property type="protein sequence ID" value="OTG36163.1"/>
    <property type="molecule type" value="Genomic_DNA"/>
</dbReference>
<dbReference type="Gramene" id="mRNA:HanXRQr2_Chr06g0268661">
    <property type="protein sequence ID" value="mRNA:HanXRQr2_Chr06g0268661"/>
    <property type="gene ID" value="HanXRQr2_Chr06g0268661"/>
</dbReference>
<protein>
    <submittedName>
        <fullName evidence="3">Uncharacterized protein</fullName>
    </submittedName>
</protein>
<keyword evidence="1" id="KW-1133">Transmembrane helix</keyword>
<dbReference type="InParanoid" id="A0A251VLZ1"/>
<name>A0A251VLZ1_HELAN</name>
<proteinExistence type="predicted"/>
<dbReference type="EMBL" id="MNCJ02000321">
    <property type="protein sequence ID" value="KAF5803210.1"/>
    <property type="molecule type" value="Genomic_DNA"/>
</dbReference>
<reference evidence="2" key="3">
    <citation type="submission" date="2020-06" db="EMBL/GenBank/DDBJ databases">
        <title>Helianthus annuus Genome sequencing and assembly Release 2.</title>
        <authorList>
            <person name="Gouzy J."/>
            <person name="Langlade N."/>
            <person name="Munos S."/>
        </authorList>
    </citation>
    <scope>NUCLEOTIDE SEQUENCE</scope>
    <source>
        <tissue evidence="2">Leaves</tissue>
    </source>
</reference>
<accession>A0A251VLZ1</accession>
<keyword evidence="1" id="KW-0472">Membrane</keyword>
<dbReference type="AlphaFoldDB" id="A0A251VLZ1"/>
<sequence length="122" mass="14218">MVIVSARKLGFFQMSHPLYDVVASETLFAVYVIGESFWWYIATINCRVKTSKVDLSVKLMLPLYQALMLQGRTVRQQPPRRCLTIYFPSRSFFIRDGFAHNGFQSTGQLKRLHLFGSKWVDY</sequence>
<keyword evidence="1" id="KW-0812">Transmembrane</keyword>
<feature type="transmembrane region" description="Helical" evidence="1">
    <location>
        <begin position="21"/>
        <end position="41"/>
    </location>
</feature>